<evidence type="ECO:0000313" key="2">
    <source>
        <dbReference type="EMBL" id="MPC72478.1"/>
    </source>
</evidence>
<feature type="region of interest" description="Disordered" evidence="1">
    <location>
        <begin position="1"/>
        <end position="25"/>
    </location>
</feature>
<name>A0A5B7HUS8_PORTR</name>
<evidence type="ECO:0000313" key="3">
    <source>
        <dbReference type="Proteomes" id="UP000324222"/>
    </source>
</evidence>
<dbReference type="EMBL" id="VSRR010034801">
    <property type="protein sequence ID" value="MPC72478.1"/>
    <property type="molecule type" value="Genomic_DNA"/>
</dbReference>
<evidence type="ECO:0000256" key="1">
    <source>
        <dbReference type="SAM" id="MobiDB-lite"/>
    </source>
</evidence>
<accession>A0A5B7HUS8</accession>
<organism evidence="2 3">
    <name type="scientific">Portunus trituberculatus</name>
    <name type="common">Swimming crab</name>
    <name type="synonym">Neptunus trituberculatus</name>
    <dbReference type="NCBI Taxonomy" id="210409"/>
    <lineage>
        <taxon>Eukaryota</taxon>
        <taxon>Metazoa</taxon>
        <taxon>Ecdysozoa</taxon>
        <taxon>Arthropoda</taxon>
        <taxon>Crustacea</taxon>
        <taxon>Multicrustacea</taxon>
        <taxon>Malacostraca</taxon>
        <taxon>Eumalacostraca</taxon>
        <taxon>Eucarida</taxon>
        <taxon>Decapoda</taxon>
        <taxon>Pleocyemata</taxon>
        <taxon>Brachyura</taxon>
        <taxon>Eubrachyura</taxon>
        <taxon>Portunoidea</taxon>
        <taxon>Portunidae</taxon>
        <taxon>Portuninae</taxon>
        <taxon>Portunus</taxon>
    </lineage>
</organism>
<comment type="caution">
    <text evidence="2">The sequence shown here is derived from an EMBL/GenBank/DDBJ whole genome shotgun (WGS) entry which is preliminary data.</text>
</comment>
<protein>
    <submittedName>
        <fullName evidence="2">Uncharacterized protein</fullName>
    </submittedName>
</protein>
<dbReference type="AlphaFoldDB" id="A0A5B7HUS8"/>
<gene>
    <name evidence="2" type="ORF">E2C01_066786</name>
</gene>
<keyword evidence="3" id="KW-1185">Reference proteome</keyword>
<dbReference type="Proteomes" id="UP000324222">
    <property type="component" value="Unassembled WGS sequence"/>
</dbReference>
<proteinExistence type="predicted"/>
<reference evidence="2 3" key="1">
    <citation type="submission" date="2019-05" db="EMBL/GenBank/DDBJ databases">
        <title>Another draft genome of Portunus trituberculatus and its Hox gene families provides insights of decapod evolution.</title>
        <authorList>
            <person name="Jeong J.-H."/>
            <person name="Song I."/>
            <person name="Kim S."/>
            <person name="Choi T."/>
            <person name="Kim D."/>
            <person name="Ryu S."/>
            <person name="Kim W."/>
        </authorList>
    </citation>
    <scope>NUCLEOTIDE SEQUENCE [LARGE SCALE GENOMIC DNA]</scope>
    <source>
        <tissue evidence="2">Muscle</tissue>
    </source>
</reference>
<sequence>MKGKMSNNMPPSFPPPRPAAPSAHHVYADRHLYAAVPHELQRTKET</sequence>